<evidence type="ECO:0000313" key="2">
    <source>
        <dbReference type="EMBL" id="KAF5830439.1"/>
    </source>
</evidence>
<keyword evidence="1" id="KW-1133">Transmembrane helix</keyword>
<reference evidence="2" key="1">
    <citation type="submission" date="2017-08" db="EMBL/GenBank/DDBJ databases">
        <authorList>
            <person name="Polle J.E."/>
            <person name="Barry K."/>
            <person name="Cushman J."/>
            <person name="Schmutz J."/>
            <person name="Tran D."/>
            <person name="Hathwaick L.T."/>
            <person name="Yim W.C."/>
            <person name="Jenkins J."/>
            <person name="Mckie-Krisberg Z.M."/>
            <person name="Prochnik S."/>
            <person name="Lindquist E."/>
            <person name="Dockter R.B."/>
            <person name="Adam C."/>
            <person name="Molina H."/>
            <person name="Bunkerborg J."/>
            <person name="Jin E."/>
            <person name="Buchheim M."/>
            <person name="Magnuson J."/>
        </authorList>
    </citation>
    <scope>NUCLEOTIDE SEQUENCE</scope>
    <source>
        <strain evidence="2">CCAP 19/18</strain>
    </source>
</reference>
<evidence type="ECO:0000313" key="3">
    <source>
        <dbReference type="Proteomes" id="UP000815325"/>
    </source>
</evidence>
<accession>A0ABQ7G754</accession>
<dbReference type="EMBL" id="MU070043">
    <property type="protein sequence ID" value="KAF5830439.1"/>
    <property type="molecule type" value="Genomic_DNA"/>
</dbReference>
<keyword evidence="1" id="KW-0812">Transmembrane</keyword>
<organism evidence="2 3">
    <name type="scientific">Dunaliella salina</name>
    <name type="common">Green alga</name>
    <name type="synonym">Protococcus salinus</name>
    <dbReference type="NCBI Taxonomy" id="3046"/>
    <lineage>
        <taxon>Eukaryota</taxon>
        <taxon>Viridiplantae</taxon>
        <taxon>Chlorophyta</taxon>
        <taxon>core chlorophytes</taxon>
        <taxon>Chlorophyceae</taxon>
        <taxon>CS clade</taxon>
        <taxon>Chlamydomonadales</taxon>
        <taxon>Dunaliellaceae</taxon>
        <taxon>Dunaliella</taxon>
    </lineage>
</organism>
<dbReference type="Proteomes" id="UP000815325">
    <property type="component" value="Unassembled WGS sequence"/>
</dbReference>
<name>A0ABQ7G754_DUNSA</name>
<gene>
    <name evidence="2" type="ORF">DUNSADRAFT_14577</name>
</gene>
<keyword evidence="1" id="KW-0472">Membrane</keyword>
<evidence type="ECO:0000256" key="1">
    <source>
        <dbReference type="SAM" id="Phobius"/>
    </source>
</evidence>
<feature type="transmembrane region" description="Helical" evidence="1">
    <location>
        <begin position="138"/>
        <end position="161"/>
    </location>
</feature>
<keyword evidence="3" id="KW-1185">Reference proteome</keyword>
<comment type="caution">
    <text evidence="2">The sequence shown here is derived from an EMBL/GenBank/DDBJ whole genome shotgun (WGS) entry which is preliminary data.</text>
</comment>
<protein>
    <submittedName>
        <fullName evidence="2">Uncharacterized protein</fullName>
    </submittedName>
</protein>
<proteinExistence type="predicted"/>
<sequence length="166" mass="18375">MALVNLTMHKGAALGNMYGSMQLPCAAAPSMSRGIRGSAGARRGGTISQGGCLLQQRGVDRSLIIPQADRRQQPEARVSYGQDWYEQTREAAKLRRSPREELQRRRLANRIANNGQERKDLFTNNWEGDQYKGSPVNILTVLVALLVLTPTAGLIFARFTYGTLWG</sequence>